<dbReference type="PANTHER" id="PTHR46211">
    <property type="entry name" value="GLYCEROPHOSPHORYL DIESTER PHOSPHODIESTERASE"/>
    <property type="match status" value="1"/>
</dbReference>
<evidence type="ECO:0000313" key="3">
    <source>
        <dbReference type="Proteomes" id="UP000001520"/>
    </source>
</evidence>
<dbReference type="KEGG" id="ddf:DEFDS_1578"/>
<dbReference type="GO" id="GO:0006629">
    <property type="term" value="P:lipid metabolic process"/>
    <property type="evidence" value="ECO:0007669"/>
    <property type="project" value="InterPro"/>
</dbReference>
<dbReference type="eggNOG" id="COG0584">
    <property type="taxonomic scope" value="Bacteria"/>
</dbReference>
<dbReference type="EMBL" id="AP011529">
    <property type="protein sequence ID" value="BAI81037.1"/>
    <property type="molecule type" value="Genomic_DNA"/>
</dbReference>
<dbReference type="SUPFAM" id="SSF51695">
    <property type="entry name" value="PLC-like phosphodiesterases"/>
    <property type="match status" value="1"/>
</dbReference>
<sequence length="251" mass="29124">MHSEVPMKIIAHRGASFYAPENTKAAFNLAVQFGVDGLEMDVHLTKDNQIVVIHDESTGRTGVKNFRIKRSKYSTLKKIDVGSWFDQKYKGEKIPLLENIIDSVPDYLDLYIEIKCGTEILNAISLLIDKYNNRVDRFIFFSFNYEVVENLKKLFPNIKVLWIVEYGYNVPNHPKMYKDVYKKIESANLDGISTLADLTHCIRMAKEIKKHNWMWNVWTVDNPHLAKQFMNLGVTSLSTNRPDWIINHLNA</sequence>
<dbReference type="InterPro" id="IPR017946">
    <property type="entry name" value="PLC-like_Pdiesterase_TIM-brl"/>
</dbReference>
<dbReference type="Gene3D" id="3.20.20.190">
    <property type="entry name" value="Phosphatidylinositol (PI) phosphodiesterase"/>
    <property type="match status" value="1"/>
</dbReference>
<dbReference type="GO" id="GO:0008889">
    <property type="term" value="F:glycerophosphodiester phosphodiesterase activity"/>
    <property type="evidence" value="ECO:0007669"/>
    <property type="project" value="UniProtKB-EC"/>
</dbReference>
<organism evidence="2 3">
    <name type="scientific">Deferribacter desulfuricans (strain DSM 14783 / JCM 11476 / NBRC 101012 / SSM1)</name>
    <dbReference type="NCBI Taxonomy" id="639282"/>
    <lineage>
        <taxon>Bacteria</taxon>
        <taxon>Pseudomonadati</taxon>
        <taxon>Deferribacterota</taxon>
        <taxon>Deferribacteres</taxon>
        <taxon>Deferribacterales</taxon>
        <taxon>Deferribacteraceae</taxon>
        <taxon>Deferribacter</taxon>
    </lineage>
</organism>
<accession>D3P8J7</accession>
<dbReference type="PROSITE" id="PS51704">
    <property type="entry name" value="GP_PDE"/>
    <property type="match status" value="1"/>
</dbReference>
<reference evidence="2 3" key="1">
    <citation type="journal article" date="2010" name="DNA Res.">
        <title>Bacterial lifestyle in a deep-sea hydrothermal vent chimney revealed by the genome sequence of the thermophilic bacterium Deferribacter desulfuricans SSM1.</title>
        <authorList>
            <person name="Takaki Y."/>
            <person name="Shimamura S."/>
            <person name="Nakagawa S."/>
            <person name="Fukuhara Y."/>
            <person name="Horikawa H."/>
            <person name="Ankai A."/>
            <person name="Harada T."/>
            <person name="Hosoyama A."/>
            <person name="Oguchi A."/>
            <person name="Fukui S."/>
            <person name="Fujita N."/>
            <person name="Takami H."/>
            <person name="Takai K."/>
        </authorList>
    </citation>
    <scope>NUCLEOTIDE SEQUENCE [LARGE SCALE GENOMIC DNA]</scope>
    <source>
        <strain evidence="3">DSM 14783 / JCM 11476 / NBRC 101012 / SSM1</strain>
    </source>
</reference>
<evidence type="ECO:0000259" key="1">
    <source>
        <dbReference type="PROSITE" id="PS51704"/>
    </source>
</evidence>
<dbReference type="InterPro" id="IPR030395">
    <property type="entry name" value="GP_PDE_dom"/>
</dbReference>
<dbReference type="Pfam" id="PF03009">
    <property type="entry name" value="GDPD"/>
    <property type="match status" value="1"/>
</dbReference>
<feature type="domain" description="GP-PDE" evidence="1">
    <location>
        <begin position="7"/>
        <end position="249"/>
    </location>
</feature>
<protein>
    <submittedName>
        <fullName evidence="2">Glycerophosphoryl diester phosphodiesterase</fullName>
        <ecNumber evidence="2">3.1.4.46</ecNumber>
    </submittedName>
</protein>
<evidence type="ECO:0000313" key="2">
    <source>
        <dbReference type="EMBL" id="BAI81037.1"/>
    </source>
</evidence>
<dbReference type="PANTHER" id="PTHR46211:SF1">
    <property type="entry name" value="GLYCEROPHOSPHODIESTER PHOSPHODIESTERASE, CYTOPLASMIC"/>
    <property type="match status" value="1"/>
</dbReference>
<gene>
    <name evidence="2" type="ordered locus">DEFDS_1578</name>
</gene>
<keyword evidence="2" id="KW-0378">Hydrolase</keyword>
<keyword evidence="3" id="KW-1185">Reference proteome</keyword>
<dbReference type="EC" id="3.1.4.46" evidence="2"/>
<dbReference type="HOGENOM" id="CLU_030006_3_5_0"/>
<name>D3P8J7_DEFDS</name>
<dbReference type="OrthoDB" id="384721at2"/>
<dbReference type="Proteomes" id="UP000001520">
    <property type="component" value="Chromosome"/>
</dbReference>
<dbReference type="STRING" id="639282.DEFDS_1578"/>
<dbReference type="AlphaFoldDB" id="D3P8J7"/>
<proteinExistence type="predicted"/>